<keyword evidence="1" id="KW-1133">Transmembrane helix</keyword>
<evidence type="ECO:0000313" key="3">
    <source>
        <dbReference type="Proteomes" id="UP001185779"/>
    </source>
</evidence>
<sequence>MGSIFIPVGGMMSIIPFLADGIDKWIAPVYRWMHSDAAVAVSSFIPADQGAYQLSHEVAGSHNAWILAFAVAMTAGATIAFSVPVGLAMLPKKDHKYMALGVMTGLLGIPFAAFFMTLILSQTGVLLREDVSTDSEASKPFDLPVGDILLNLIPLVLLMVVLAMLLKFFPRQSISGFMAFGQLIRGVTAAALALGIVEYFTGVFSWLFGSWGLAPFIADEEDQFRALEVAGYVGVMLAGAFPMVYAIRTWLEKPLAALGNRVGVSEAGMTGFFAGAANVLALFRVVPLMPARDKVLTISFAVCAGFAIGDYVAFTANFQPNMIGAMLVGKLLGGVVAIGLALWLAVPQAERLAAEDEAAGVRHAADSVDPDAGEFAERV</sequence>
<feature type="transmembrane region" description="Helical" evidence="1">
    <location>
        <begin position="263"/>
        <end position="283"/>
    </location>
</feature>
<dbReference type="RefSeq" id="WP_232513151.1">
    <property type="nucleotide sequence ID" value="NZ_CP091855.1"/>
</dbReference>
<accession>A0ABU4DKG7</accession>
<keyword evidence="1" id="KW-0472">Membrane</keyword>
<proteinExistence type="predicted"/>
<dbReference type="PANTHER" id="PTHR40089">
    <property type="entry name" value="ETHANOLAMINE UTILIZATION PROTEIN EUTH"/>
    <property type="match status" value="1"/>
</dbReference>
<gene>
    <name evidence="2" type="primary">eutH</name>
    <name evidence="2" type="ORF">R3P94_23585</name>
</gene>
<feature type="transmembrane region" description="Helical" evidence="1">
    <location>
        <begin position="64"/>
        <end position="90"/>
    </location>
</feature>
<name>A0ABU4DKG7_9ACTN</name>
<comment type="caution">
    <text evidence="2">The sequence shown here is derived from an EMBL/GenBank/DDBJ whole genome shotgun (WGS) entry which is preliminary data.</text>
</comment>
<feature type="transmembrane region" description="Helical" evidence="1">
    <location>
        <begin position="97"/>
        <end position="120"/>
    </location>
</feature>
<protein>
    <submittedName>
        <fullName evidence="2">Ethanolamine utilization protein EutH</fullName>
    </submittedName>
</protein>
<evidence type="ECO:0000256" key="1">
    <source>
        <dbReference type="SAM" id="Phobius"/>
    </source>
</evidence>
<dbReference type="InterPro" id="IPR007441">
    <property type="entry name" value="EutH"/>
</dbReference>
<dbReference type="GeneID" id="77170115"/>
<feature type="transmembrane region" description="Helical" evidence="1">
    <location>
        <begin position="229"/>
        <end position="251"/>
    </location>
</feature>
<keyword evidence="1" id="KW-0812">Transmembrane</keyword>
<evidence type="ECO:0000313" key="2">
    <source>
        <dbReference type="EMBL" id="MDV6310242.1"/>
    </source>
</evidence>
<dbReference type="Proteomes" id="UP001185779">
    <property type="component" value="Unassembled WGS sequence"/>
</dbReference>
<feature type="transmembrane region" description="Helical" evidence="1">
    <location>
        <begin position="187"/>
        <end position="209"/>
    </location>
</feature>
<reference evidence="2 3" key="1">
    <citation type="submission" date="2023-10" db="EMBL/GenBank/DDBJ databases">
        <title>Development of a sustainable strategy for remediation of hydrocarbon-contaminated territories based on the waste exchange concept.</title>
        <authorList>
            <person name="Krivoruchko A."/>
        </authorList>
    </citation>
    <scope>NUCLEOTIDE SEQUENCE [LARGE SCALE GENOMIC DNA]</scope>
    <source>
        <strain evidence="2 3">IEGM 1266</strain>
    </source>
</reference>
<keyword evidence="3" id="KW-1185">Reference proteome</keyword>
<dbReference type="EMBL" id="JAWLKI010000054">
    <property type="protein sequence ID" value="MDV6310242.1"/>
    <property type="molecule type" value="Genomic_DNA"/>
</dbReference>
<organism evidence="2 3">
    <name type="scientific">Gordonia amicalis</name>
    <dbReference type="NCBI Taxonomy" id="89053"/>
    <lineage>
        <taxon>Bacteria</taxon>
        <taxon>Bacillati</taxon>
        <taxon>Actinomycetota</taxon>
        <taxon>Actinomycetes</taxon>
        <taxon>Mycobacteriales</taxon>
        <taxon>Gordoniaceae</taxon>
        <taxon>Gordonia</taxon>
    </lineage>
</organism>
<dbReference type="Pfam" id="PF04346">
    <property type="entry name" value="EutH"/>
    <property type="match status" value="1"/>
</dbReference>
<dbReference type="PANTHER" id="PTHR40089:SF1">
    <property type="entry name" value="ETHANOLAMINE PERMEASE EUTH-RELATED"/>
    <property type="match status" value="1"/>
</dbReference>
<feature type="transmembrane region" description="Helical" evidence="1">
    <location>
        <begin position="326"/>
        <end position="346"/>
    </location>
</feature>
<feature type="transmembrane region" description="Helical" evidence="1">
    <location>
        <begin position="295"/>
        <end position="314"/>
    </location>
</feature>
<feature type="transmembrane region" description="Helical" evidence="1">
    <location>
        <begin position="148"/>
        <end position="166"/>
    </location>
</feature>